<evidence type="ECO:0000313" key="1">
    <source>
        <dbReference type="EMBL" id="MFC4654065.1"/>
    </source>
</evidence>
<proteinExistence type="predicted"/>
<evidence type="ECO:0000313" key="2">
    <source>
        <dbReference type="Proteomes" id="UP001595962"/>
    </source>
</evidence>
<gene>
    <name evidence="1" type="ORF">ACFO3I_03380</name>
</gene>
<accession>A0ABV9JJL6</accession>
<reference evidence="2" key="1">
    <citation type="journal article" date="2019" name="Int. J. Syst. Evol. Microbiol.">
        <title>The Global Catalogue of Microorganisms (GCM) 10K type strain sequencing project: providing services to taxonomists for standard genome sequencing and annotation.</title>
        <authorList>
            <consortium name="The Broad Institute Genomics Platform"/>
            <consortium name="The Broad Institute Genome Sequencing Center for Infectious Disease"/>
            <person name="Wu L."/>
            <person name="Ma J."/>
        </authorList>
    </citation>
    <scope>NUCLEOTIDE SEQUENCE [LARGE SCALE GENOMIC DNA]</scope>
    <source>
        <strain evidence="2">DT28</strain>
    </source>
</reference>
<comment type="caution">
    <text evidence="1">The sequence shown here is derived from an EMBL/GenBank/DDBJ whole genome shotgun (WGS) entry which is preliminary data.</text>
</comment>
<sequence>MAKEKIMIDRNSEEVLARKREIAEAKRAAEIVTLREWYDTTPEHSPEIQEYMKHFSQLGRLGKELHNRGVKRVTERFGDDVRTLVEATYVRGELDLAAPLCAMACLFKKQMNTV</sequence>
<name>A0ABV9JJL6_9GAMM</name>
<dbReference type="RefSeq" id="WP_377331751.1">
    <property type="nucleotide sequence ID" value="NZ_JBHSGB010000003.1"/>
</dbReference>
<dbReference type="EMBL" id="JBHSGB010000003">
    <property type="protein sequence ID" value="MFC4654065.1"/>
    <property type="molecule type" value="Genomic_DNA"/>
</dbReference>
<keyword evidence="2" id="KW-1185">Reference proteome</keyword>
<dbReference type="Proteomes" id="UP001595962">
    <property type="component" value="Unassembled WGS sequence"/>
</dbReference>
<protein>
    <submittedName>
        <fullName evidence="1">Uncharacterized protein</fullName>
    </submittedName>
</protein>
<organism evidence="1 2">
    <name type="scientific">Rheinheimera marina</name>
    <dbReference type="NCBI Taxonomy" id="1774958"/>
    <lineage>
        <taxon>Bacteria</taxon>
        <taxon>Pseudomonadati</taxon>
        <taxon>Pseudomonadota</taxon>
        <taxon>Gammaproteobacteria</taxon>
        <taxon>Chromatiales</taxon>
        <taxon>Chromatiaceae</taxon>
        <taxon>Rheinheimera</taxon>
    </lineage>
</organism>